<evidence type="ECO:0000256" key="1">
    <source>
        <dbReference type="SAM" id="MobiDB-lite"/>
    </source>
</evidence>
<proteinExistence type="predicted"/>
<name>A0A9Q9CED6_ENCHE</name>
<sequence length="289" mass="32411">MGGADNEKKSQCKQLCPIKIPLIGPLRDMIAREVGDKASTVIDILEGLVPTVSPENMYSELVEALTPVIDQKAKGLVGKVMAYKRKICRDGDECRAKNCIFLHGRDKRNGECTSGGSGMKGKEEGADASDTTSKRRKMAEPNENNEVVFNKVNESRHNPEDLKAYAARFGRITNFKRLNPEKYLVVFEDPESASELVKSSEPVLEDPGIKKFYNVIDNLVKVELKKLFEEQEAIIDKMSTEFSAALLGHLRNINIRIRSLVMKDRSKDNGGVDNKRGFDQENSLYYNCF</sequence>
<keyword evidence="5" id="KW-1185">Reference proteome</keyword>
<evidence type="ECO:0000313" key="2">
    <source>
        <dbReference type="EMBL" id="UTX44328.1"/>
    </source>
</evidence>
<reference evidence="2" key="1">
    <citation type="submission" date="2021-05" db="EMBL/GenBank/DDBJ databases">
        <title>Encephalitozoon hellem ATCC 50604 Complete Genome.</title>
        <authorList>
            <person name="Mascarenhas dos Santos A.C."/>
            <person name="Julian A.T."/>
            <person name="Pombert J.-F."/>
        </authorList>
    </citation>
    <scope>NUCLEOTIDE SEQUENCE</scope>
    <source>
        <strain evidence="2">ATCC 50604</strain>
    </source>
</reference>
<feature type="region of interest" description="Disordered" evidence="1">
    <location>
        <begin position="111"/>
        <end position="142"/>
    </location>
</feature>
<dbReference type="AlphaFoldDB" id="A0A9Q9CED6"/>
<dbReference type="EMBL" id="CP075157">
    <property type="protein sequence ID" value="UTX44328.1"/>
    <property type="molecule type" value="Genomic_DNA"/>
</dbReference>
<gene>
    <name evidence="2" type="ORF">GPU96_11g21270</name>
    <name evidence="3" type="ORF">PFJ87_11g00660</name>
</gene>
<dbReference type="Proteomes" id="UP001059546">
    <property type="component" value="Chromosome XI"/>
</dbReference>
<dbReference type="EMBL" id="CP119072">
    <property type="protein sequence ID" value="WEL39829.1"/>
    <property type="molecule type" value="Genomic_DNA"/>
</dbReference>
<evidence type="ECO:0000313" key="5">
    <source>
        <dbReference type="Proteomes" id="UP001217963"/>
    </source>
</evidence>
<evidence type="ECO:0000313" key="4">
    <source>
        <dbReference type="Proteomes" id="UP001059546"/>
    </source>
</evidence>
<accession>A0A9Q9CED6</accession>
<organism evidence="2 4">
    <name type="scientific">Encephalitozoon hellem</name>
    <name type="common">Microsporidian parasite</name>
    <dbReference type="NCBI Taxonomy" id="27973"/>
    <lineage>
        <taxon>Eukaryota</taxon>
        <taxon>Fungi</taxon>
        <taxon>Fungi incertae sedis</taxon>
        <taxon>Microsporidia</taxon>
        <taxon>Unikaryonidae</taxon>
        <taxon>Encephalitozoon</taxon>
    </lineage>
</organism>
<protein>
    <recommendedName>
        <fullName evidence="6">C3H1-type domain-containing protein</fullName>
    </recommendedName>
</protein>
<dbReference type="Gene3D" id="3.30.70.330">
    <property type="match status" value="1"/>
</dbReference>
<evidence type="ECO:0000313" key="3">
    <source>
        <dbReference type="EMBL" id="WEL39829.1"/>
    </source>
</evidence>
<reference evidence="3 5" key="2">
    <citation type="submission" date="2023-02" db="EMBL/GenBank/DDBJ databases">
        <title>Encephalitozoon hellem ATCC 50451 complete genome.</title>
        <authorList>
            <person name="Mascarenhas dos Santos A.C."/>
            <person name="Julian A.T."/>
            <person name="Pombert J.-F."/>
        </authorList>
    </citation>
    <scope>NUCLEOTIDE SEQUENCE [LARGE SCALE GENOMIC DNA]</scope>
    <source>
        <strain evidence="3 5">ATCC 50451</strain>
    </source>
</reference>
<dbReference type="Proteomes" id="UP001217963">
    <property type="component" value="Chromosome XI"/>
</dbReference>
<evidence type="ECO:0008006" key="6">
    <source>
        <dbReference type="Google" id="ProtNLM"/>
    </source>
</evidence>
<dbReference type="InterPro" id="IPR012677">
    <property type="entry name" value="Nucleotide-bd_a/b_plait_sf"/>
</dbReference>
<dbReference type="OrthoDB" id="2186004at2759"/>